<dbReference type="Proteomes" id="UP000677054">
    <property type="component" value="Unassembled WGS sequence"/>
</dbReference>
<evidence type="ECO:0000313" key="10">
    <source>
        <dbReference type="EMBL" id="CAD7248814.1"/>
    </source>
</evidence>
<keyword evidence="5" id="KW-1133">Transmembrane helix</keyword>
<keyword evidence="7" id="KW-0472">Membrane</keyword>
<dbReference type="GO" id="GO:0005743">
    <property type="term" value="C:mitochondrial inner membrane"/>
    <property type="evidence" value="ECO:0007669"/>
    <property type="project" value="TreeGrafter"/>
</dbReference>
<keyword evidence="11" id="KW-1185">Reference proteome</keyword>
<evidence type="ECO:0000256" key="9">
    <source>
        <dbReference type="SAM" id="Coils"/>
    </source>
</evidence>
<sequence length="77" mass="9422">MGGWKLEVFKMTIYMAFPVGLFYYFNQPAMFEKWVVETKRKLYPPENKDHHDELQRAIKEIRIQKEEDILRQLESNK</sequence>
<dbReference type="OrthoDB" id="18175at2759"/>
<gene>
    <name evidence="10" type="ORF">DSTB1V02_LOCUS8621</name>
</gene>
<dbReference type="AlphaFoldDB" id="A0A7R9A6P7"/>
<evidence type="ECO:0000256" key="1">
    <source>
        <dbReference type="ARBA" id="ARBA00004167"/>
    </source>
</evidence>
<dbReference type="Pfam" id="PF09803">
    <property type="entry name" value="Pet100"/>
    <property type="match status" value="1"/>
</dbReference>
<feature type="coiled-coil region" evidence="9">
    <location>
        <begin position="47"/>
        <end position="76"/>
    </location>
</feature>
<keyword evidence="9" id="KW-0175">Coiled coil</keyword>
<keyword evidence="6" id="KW-0496">Mitochondrion</keyword>
<protein>
    <recommendedName>
        <fullName evidence="12">Protein PET100 homolog, mitochondrial</fullName>
    </recommendedName>
</protein>
<reference evidence="10" key="1">
    <citation type="submission" date="2020-11" db="EMBL/GenBank/DDBJ databases">
        <authorList>
            <person name="Tran Van P."/>
        </authorList>
    </citation>
    <scope>NUCLEOTIDE SEQUENCE</scope>
</reference>
<dbReference type="InterPro" id="IPR018625">
    <property type="entry name" value="Pet100"/>
</dbReference>
<dbReference type="PANTHER" id="PTHR33968">
    <property type="entry name" value="PROTEIN PET100 HOMOLOG, MITOCHONDRIAL"/>
    <property type="match status" value="1"/>
</dbReference>
<evidence type="ECO:0000256" key="2">
    <source>
        <dbReference type="ARBA" id="ARBA00004325"/>
    </source>
</evidence>
<dbReference type="EMBL" id="LR901523">
    <property type="protein sequence ID" value="CAD7248814.1"/>
    <property type="molecule type" value="Genomic_DNA"/>
</dbReference>
<evidence type="ECO:0008006" key="12">
    <source>
        <dbReference type="Google" id="ProtNLM"/>
    </source>
</evidence>
<dbReference type="PANTHER" id="PTHR33968:SF1">
    <property type="entry name" value="PROTEIN PET100 HOMOLOG, MITOCHONDRIAL"/>
    <property type="match status" value="1"/>
</dbReference>
<evidence type="ECO:0000313" key="11">
    <source>
        <dbReference type="Proteomes" id="UP000677054"/>
    </source>
</evidence>
<dbReference type="GO" id="GO:0033617">
    <property type="term" value="P:mitochondrial respiratory chain complex IV assembly"/>
    <property type="evidence" value="ECO:0007669"/>
    <property type="project" value="InterPro"/>
</dbReference>
<organism evidence="10">
    <name type="scientific">Darwinula stevensoni</name>
    <dbReference type="NCBI Taxonomy" id="69355"/>
    <lineage>
        <taxon>Eukaryota</taxon>
        <taxon>Metazoa</taxon>
        <taxon>Ecdysozoa</taxon>
        <taxon>Arthropoda</taxon>
        <taxon>Crustacea</taxon>
        <taxon>Oligostraca</taxon>
        <taxon>Ostracoda</taxon>
        <taxon>Podocopa</taxon>
        <taxon>Podocopida</taxon>
        <taxon>Darwinulocopina</taxon>
        <taxon>Darwinuloidea</taxon>
        <taxon>Darwinulidae</taxon>
        <taxon>Darwinula</taxon>
    </lineage>
</organism>
<evidence type="ECO:0000256" key="7">
    <source>
        <dbReference type="ARBA" id="ARBA00023136"/>
    </source>
</evidence>
<evidence type="ECO:0000256" key="4">
    <source>
        <dbReference type="ARBA" id="ARBA00022946"/>
    </source>
</evidence>
<proteinExistence type="inferred from homology"/>
<comment type="subcellular location">
    <subcellularLocation>
        <location evidence="1">Membrane</location>
        <topology evidence="1">Single-pass membrane protein</topology>
    </subcellularLocation>
    <subcellularLocation>
        <location evidence="2">Mitochondrion membrane</location>
    </subcellularLocation>
</comment>
<name>A0A7R9A6P7_9CRUS</name>
<evidence type="ECO:0000256" key="3">
    <source>
        <dbReference type="ARBA" id="ARBA00022692"/>
    </source>
</evidence>
<keyword evidence="3" id="KW-0812">Transmembrane</keyword>
<keyword evidence="4" id="KW-0809">Transit peptide</keyword>
<comment type="similarity">
    <text evidence="8">Belongs to the PET100 family.</text>
</comment>
<dbReference type="GO" id="GO:0051082">
    <property type="term" value="F:unfolded protein binding"/>
    <property type="evidence" value="ECO:0007669"/>
    <property type="project" value="TreeGrafter"/>
</dbReference>
<dbReference type="EMBL" id="CAJPEV010002006">
    <property type="protein sequence ID" value="CAG0895284.1"/>
    <property type="molecule type" value="Genomic_DNA"/>
</dbReference>
<evidence type="ECO:0000256" key="8">
    <source>
        <dbReference type="ARBA" id="ARBA00038077"/>
    </source>
</evidence>
<evidence type="ECO:0000256" key="6">
    <source>
        <dbReference type="ARBA" id="ARBA00023128"/>
    </source>
</evidence>
<accession>A0A7R9A6P7</accession>
<evidence type="ECO:0000256" key="5">
    <source>
        <dbReference type="ARBA" id="ARBA00022989"/>
    </source>
</evidence>